<evidence type="ECO:0000313" key="3">
    <source>
        <dbReference type="EMBL" id="BBM36364.1"/>
    </source>
</evidence>
<dbReference type="InterPro" id="IPR050767">
    <property type="entry name" value="Sel1_AlgK"/>
</dbReference>
<feature type="transmembrane region" description="Helical" evidence="2">
    <location>
        <begin position="12"/>
        <end position="34"/>
    </location>
</feature>
<dbReference type="SUPFAM" id="SSF81901">
    <property type="entry name" value="HCP-like"/>
    <property type="match status" value="2"/>
</dbReference>
<proteinExistence type="predicted"/>
<dbReference type="Proteomes" id="UP000321606">
    <property type="component" value="Chromosome"/>
</dbReference>
<dbReference type="InterPro" id="IPR006597">
    <property type="entry name" value="Sel1-like"/>
</dbReference>
<dbReference type="OrthoDB" id="78941at2"/>
<dbReference type="PANTHER" id="PTHR11102:SF160">
    <property type="entry name" value="ERAD-ASSOCIATED E3 UBIQUITIN-PROTEIN LIGASE COMPONENT HRD3"/>
    <property type="match status" value="1"/>
</dbReference>
<keyword evidence="1" id="KW-0802">TPR repeat</keyword>
<dbReference type="AlphaFoldDB" id="A0A510JB18"/>
<keyword evidence="2" id="KW-1133">Transmembrane helix</keyword>
<dbReference type="InterPro" id="IPR019734">
    <property type="entry name" value="TPR_rpt"/>
</dbReference>
<keyword evidence="2" id="KW-0812">Transmembrane</keyword>
<evidence type="ECO:0000256" key="2">
    <source>
        <dbReference type="SAM" id="Phobius"/>
    </source>
</evidence>
<evidence type="ECO:0000313" key="4">
    <source>
        <dbReference type="Proteomes" id="UP000321606"/>
    </source>
</evidence>
<dbReference type="STRING" id="714315.GCA_000516535_01307"/>
<dbReference type="Gene3D" id="1.25.40.10">
    <property type="entry name" value="Tetratricopeptide repeat domain"/>
    <property type="match status" value="2"/>
</dbReference>
<accession>A0A510JB18</accession>
<gene>
    <name evidence="3" type="ORF">JCM16774_1296</name>
</gene>
<dbReference type="PANTHER" id="PTHR11102">
    <property type="entry name" value="SEL-1-LIKE PROTEIN"/>
    <property type="match status" value="1"/>
</dbReference>
<dbReference type="PROSITE" id="PS50005">
    <property type="entry name" value="TPR"/>
    <property type="match status" value="1"/>
</dbReference>
<dbReference type="SMART" id="SM00671">
    <property type="entry name" value="SEL1"/>
    <property type="match status" value="6"/>
</dbReference>
<dbReference type="SMART" id="SM00028">
    <property type="entry name" value="TPR"/>
    <property type="match status" value="3"/>
</dbReference>
<dbReference type="RefSeq" id="WP_006806549.1">
    <property type="nucleotide sequence ID" value="NZ_AP019822.1"/>
</dbReference>
<dbReference type="InterPro" id="IPR011990">
    <property type="entry name" value="TPR-like_helical_dom_sf"/>
</dbReference>
<evidence type="ECO:0000256" key="1">
    <source>
        <dbReference type="PROSITE-ProRule" id="PRU00339"/>
    </source>
</evidence>
<protein>
    <submittedName>
        <fullName evidence="3">Sel1 repeat protein</fullName>
    </submittedName>
</protein>
<sequence length="407" mass="47993">MKRSQKEGKNSALKRIMTILVILLMFIQCGAAFMDQEEKNKEYSKLSEIALKYEKKGDFKKAEKYYKMATAYNKYGYYKIAVMYYYNVNRETGIKKMEEAYNIHKVVDAANFLGYKAYEKNDIAGAKKWYTLAAKDGDSDAQYELARIYENEKKFEEAEKWYIEAAENNDSDAMYKVIFLNFLKGNKEKVREWKRRFLGTKGLIGITRSQKTWIDYMTGSEKDEKYFYLSREAENFIDESKYKEAEEKYIEAEKYSERAYFELGAFYYYDVGDKEKGKKVLEEAYNRKLSIAAYALGLIYESEKQPEEAYKWYKIAADEGDSSAQYMVALHYYKKKNLKEAEKYYILSANQKDAEAMYNLMLLYFEDKKDNQNAKKWANKILNDSGLENLTWDIKDGADAVLENIEK</sequence>
<feature type="repeat" description="TPR" evidence="1">
    <location>
        <begin position="139"/>
        <end position="172"/>
    </location>
</feature>
<dbReference type="Pfam" id="PF13432">
    <property type="entry name" value="TPR_16"/>
    <property type="match status" value="1"/>
</dbReference>
<organism evidence="3 4">
    <name type="scientific">Pseudoleptotrichia goodfellowii</name>
    <dbReference type="NCBI Taxonomy" id="157692"/>
    <lineage>
        <taxon>Bacteria</taxon>
        <taxon>Fusobacteriati</taxon>
        <taxon>Fusobacteriota</taxon>
        <taxon>Fusobacteriia</taxon>
        <taxon>Fusobacteriales</taxon>
        <taxon>Leptotrichiaceae</taxon>
        <taxon>Pseudoleptotrichia</taxon>
    </lineage>
</organism>
<dbReference type="KEGG" id="lgo:JCM16774_1296"/>
<reference evidence="3 4" key="1">
    <citation type="submission" date="2019-07" db="EMBL/GenBank/DDBJ databases">
        <title>Complete Genome Sequence of Leptotrichia goodfellowii Strain JCM 16774.</title>
        <authorList>
            <person name="Watanabe S."/>
            <person name="Cui L."/>
        </authorList>
    </citation>
    <scope>NUCLEOTIDE SEQUENCE [LARGE SCALE GENOMIC DNA]</scope>
    <source>
        <strain evidence="3 4">JCM16774</strain>
    </source>
</reference>
<dbReference type="EMBL" id="AP019822">
    <property type="protein sequence ID" value="BBM36364.1"/>
    <property type="molecule type" value="Genomic_DNA"/>
</dbReference>
<keyword evidence="2" id="KW-0472">Membrane</keyword>
<name>A0A510JB18_9FUSO</name>